<comment type="caution">
    <text evidence="1">The sequence shown here is derived from an EMBL/GenBank/DDBJ whole genome shotgun (WGS) entry which is preliminary data.</text>
</comment>
<protein>
    <submittedName>
        <fullName evidence="1">Uncharacterized protein</fullName>
    </submittedName>
</protein>
<dbReference type="Proteomes" id="UP000239899">
    <property type="component" value="Unassembled WGS sequence"/>
</dbReference>
<name>A0A2P6U393_CHLSO</name>
<dbReference type="EMBL" id="LHPG02000002">
    <property type="protein sequence ID" value="PRW60771.1"/>
    <property type="molecule type" value="Genomic_DNA"/>
</dbReference>
<evidence type="ECO:0000313" key="1">
    <source>
        <dbReference type="EMBL" id="PRW60771.1"/>
    </source>
</evidence>
<evidence type="ECO:0000313" key="2">
    <source>
        <dbReference type="Proteomes" id="UP000239899"/>
    </source>
</evidence>
<reference evidence="1 2" key="1">
    <citation type="journal article" date="2018" name="Plant J.">
        <title>Genome sequences of Chlorella sorokiniana UTEX 1602 and Micractinium conductrix SAG 241.80: implications to maltose excretion by a green alga.</title>
        <authorList>
            <person name="Arriola M.B."/>
            <person name="Velmurugan N."/>
            <person name="Zhang Y."/>
            <person name="Plunkett M.H."/>
            <person name="Hondzo H."/>
            <person name="Barney B.M."/>
        </authorList>
    </citation>
    <scope>NUCLEOTIDE SEQUENCE [LARGE SCALE GENOMIC DNA]</scope>
    <source>
        <strain evidence="2">UTEX 1602</strain>
    </source>
</reference>
<dbReference type="AlphaFoldDB" id="A0A2P6U393"/>
<accession>A0A2P6U393</accession>
<organism evidence="1 2">
    <name type="scientific">Chlorella sorokiniana</name>
    <name type="common">Freshwater green alga</name>
    <dbReference type="NCBI Taxonomy" id="3076"/>
    <lineage>
        <taxon>Eukaryota</taxon>
        <taxon>Viridiplantae</taxon>
        <taxon>Chlorophyta</taxon>
        <taxon>core chlorophytes</taxon>
        <taxon>Trebouxiophyceae</taxon>
        <taxon>Chlorellales</taxon>
        <taxon>Chlorellaceae</taxon>
        <taxon>Chlorella clade</taxon>
        <taxon>Chlorella</taxon>
    </lineage>
</organism>
<gene>
    <name evidence="1" type="ORF">C2E21_1229</name>
</gene>
<sequence length="122" mass="13499">MPAPQPLLPPPGELSLCYHVEDEYGDDGQLLGRHLLLPEVVYRRLAGPYFARSRLLPVTDSRTGALLLFDYEGGKVQGARFEEWCAGQQVTAGGKIRFVGSSGSSNYNRGGWQQLDCWLNIC</sequence>
<keyword evidence="2" id="KW-1185">Reference proteome</keyword>
<proteinExistence type="predicted"/>